<evidence type="ECO:0000256" key="1">
    <source>
        <dbReference type="SAM" id="Phobius"/>
    </source>
</evidence>
<feature type="transmembrane region" description="Helical" evidence="1">
    <location>
        <begin position="158"/>
        <end position="175"/>
    </location>
</feature>
<accession>A0A410PTG8</accession>
<proteinExistence type="predicted"/>
<name>A0A410PTG8_9FIRM</name>
<sequence>MCDRFHLPYESGSTGKTGGFRREFELKKFFTKKVITFIAITILSVLFVSIGANTSKAQLLTSSDQFYRAKVIALEDVKVKEVSLDDGVSSISSKSVYFKAEFTNGPHKGKTQTMLQYIDYMYAVQPKTVEKGDSIVVSYAADPASSQQTWMFIDYNRIHYIIGICILFFCLLIFIGRAKGVATIVSLLFTAAAVFLVYIPGILSGQNIYLSTIIISIFIILMSLTFLNGVNIKTFCAVLGNIGGLAVAGIFALITNQLLGITGIVDEDCLFLMYVNSAHPLDLRAIVWGSIVIGSLGAVMDVAMSIASAMNELSETMEDKSAGRMIKSGMNIGKDAIGTMTNTLILAYIGGSLSSVLLLVASNKDPLYLFNMEMIVVEVLQGIIGSTGILFAVPVTVVIAAYLYNKPKKIQE</sequence>
<feature type="transmembrane region" description="Helical" evidence="1">
    <location>
        <begin position="182"/>
        <end position="202"/>
    </location>
</feature>
<dbReference type="OrthoDB" id="5753718at2"/>
<dbReference type="PANTHER" id="PTHR41771">
    <property type="entry name" value="MEMBRANE PROTEIN-RELATED"/>
    <property type="match status" value="1"/>
</dbReference>
<organism evidence="2 3">
    <name type="scientific">Aminipila luticellarii</name>
    <dbReference type="NCBI Taxonomy" id="2507160"/>
    <lineage>
        <taxon>Bacteria</taxon>
        <taxon>Bacillati</taxon>
        <taxon>Bacillota</taxon>
        <taxon>Clostridia</taxon>
        <taxon>Peptostreptococcales</taxon>
        <taxon>Anaerovoracaceae</taxon>
        <taxon>Aminipila</taxon>
    </lineage>
</organism>
<feature type="transmembrane region" description="Helical" evidence="1">
    <location>
        <begin position="344"/>
        <end position="362"/>
    </location>
</feature>
<reference evidence="2 3" key="1">
    <citation type="submission" date="2019-01" db="EMBL/GenBank/DDBJ databases">
        <title>Draft genomes of a novel of Aminipila strains.</title>
        <authorList>
            <person name="Ma S."/>
        </authorList>
    </citation>
    <scope>NUCLEOTIDE SEQUENCE [LARGE SCALE GENOMIC DNA]</scope>
    <source>
        <strain evidence="3">JN-39</strain>
    </source>
</reference>
<keyword evidence="1" id="KW-0812">Transmembrane</keyword>
<feature type="transmembrane region" description="Helical" evidence="1">
    <location>
        <begin position="34"/>
        <end position="52"/>
    </location>
</feature>
<feature type="transmembrane region" description="Helical" evidence="1">
    <location>
        <begin position="285"/>
        <end position="307"/>
    </location>
</feature>
<dbReference type="AlphaFoldDB" id="A0A410PTG8"/>
<evidence type="ECO:0000313" key="3">
    <source>
        <dbReference type="Proteomes" id="UP000287601"/>
    </source>
</evidence>
<feature type="transmembrane region" description="Helical" evidence="1">
    <location>
        <begin position="242"/>
        <end position="265"/>
    </location>
</feature>
<gene>
    <name evidence="2" type="ORF">EQM06_02890</name>
</gene>
<protein>
    <submittedName>
        <fullName evidence="2">YibE/F family protein</fullName>
    </submittedName>
</protein>
<feature type="transmembrane region" description="Helical" evidence="1">
    <location>
        <begin position="208"/>
        <end position="230"/>
    </location>
</feature>
<dbReference type="InterPro" id="IPR012507">
    <property type="entry name" value="YibE_F"/>
</dbReference>
<keyword evidence="1" id="KW-1133">Transmembrane helix</keyword>
<dbReference type="KEGG" id="amij:EQM06_02890"/>
<evidence type="ECO:0000313" key="2">
    <source>
        <dbReference type="EMBL" id="QAT42262.1"/>
    </source>
</evidence>
<keyword evidence="3" id="KW-1185">Reference proteome</keyword>
<dbReference type="PANTHER" id="PTHR41771:SF1">
    <property type="entry name" value="MEMBRANE PROTEIN"/>
    <property type="match status" value="1"/>
</dbReference>
<dbReference type="EMBL" id="CP035281">
    <property type="protein sequence ID" value="QAT42262.1"/>
    <property type="molecule type" value="Genomic_DNA"/>
</dbReference>
<feature type="transmembrane region" description="Helical" evidence="1">
    <location>
        <begin position="382"/>
        <end position="404"/>
    </location>
</feature>
<keyword evidence="1" id="KW-0472">Membrane</keyword>
<dbReference type="Proteomes" id="UP000287601">
    <property type="component" value="Chromosome"/>
</dbReference>
<dbReference type="Pfam" id="PF07907">
    <property type="entry name" value="YibE_F"/>
    <property type="match status" value="1"/>
</dbReference>